<dbReference type="GO" id="GO:0000978">
    <property type="term" value="F:RNA polymerase II cis-regulatory region sequence-specific DNA binding"/>
    <property type="evidence" value="ECO:0007669"/>
    <property type="project" value="TreeGrafter"/>
</dbReference>
<keyword evidence="1 3" id="KW-0238">DNA-binding</keyword>
<keyword evidence="3" id="KW-0539">Nucleus</keyword>
<dbReference type="EMBL" id="JN112240">
    <property type="protein sequence ID" value="AET35422.1"/>
    <property type="molecule type" value="Genomic_DNA"/>
</dbReference>
<evidence type="ECO:0000256" key="1">
    <source>
        <dbReference type="ARBA" id="ARBA00023125"/>
    </source>
</evidence>
<feature type="DNA-binding region" description="HMG box" evidence="3">
    <location>
        <begin position="114"/>
        <end position="182"/>
    </location>
</feature>
<dbReference type="SMART" id="SM00398">
    <property type="entry name" value="HMG"/>
    <property type="match status" value="1"/>
</dbReference>
<sequence>MKELNQRTNLLPGRKLKPRPLNTPTKALNVESLVLSHNQEHTEIIVYPSQVHVKAKQLLDMIDNKTESIKLENTEFYLKKDDIFSALQFYVTESIKFCDNDTIPITIDLGFSPPKRPTNAFILYRSTWGKVVRLMFHEFNNSQISKLLGAMWKWSSTKSKQKYIQQAEECRKIYKEKFPNHVYNPRKRNESKKSSVDSYMSFEYNCQSSDILYHSNDRIFDNFQSNNFCLNSHQVYNNPIISDISNNEWEKVCNIISEILPNSTVDDDQLWASFQSSDFSKNLT</sequence>
<evidence type="ECO:0000259" key="5">
    <source>
        <dbReference type="PROSITE" id="PS50118"/>
    </source>
</evidence>
<feature type="domain" description="HMG box" evidence="5">
    <location>
        <begin position="114"/>
        <end position="182"/>
    </location>
</feature>
<reference evidence="6" key="1">
    <citation type="journal article" date="2011" name="Eukaryot. Cell">
        <title>Sex determination in the first-described sexual fungus.</title>
        <authorList>
            <person name="Idnurm A."/>
        </authorList>
    </citation>
    <scope>NUCLEOTIDE SEQUENCE</scope>
    <source>
        <strain evidence="6">ATCC 11807</strain>
    </source>
</reference>
<dbReference type="SUPFAM" id="SSF47095">
    <property type="entry name" value="HMG-box"/>
    <property type="match status" value="1"/>
</dbReference>
<gene>
    <name evidence="6" type="primary">sexP</name>
</gene>
<dbReference type="PANTHER" id="PTHR10270">
    <property type="entry name" value="SOX TRANSCRIPTION FACTOR"/>
    <property type="match status" value="1"/>
</dbReference>
<evidence type="ECO:0000256" key="3">
    <source>
        <dbReference type="PROSITE-ProRule" id="PRU00267"/>
    </source>
</evidence>
<dbReference type="GO" id="GO:0001228">
    <property type="term" value="F:DNA-binding transcription activator activity, RNA polymerase II-specific"/>
    <property type="evidence" value="ECO:0007669"/>
    <property type="project" value="TreeGrafter"/>
</dbReference>
<keyword evidence="2" id="KW-0804">Transcription</keyword>
<dbReference type="Gene3D" id="1.10.30.10">
    <property type="entry name" value="High mobility group box domain"/>
    <property type="match status" value="1"/>
</dbReference>
<organism evidence="6">
    <name type="scientific">Syzygites megalocarpus</name>
    <dbReference type="NCBI Taxonomy" id="101119"/>
    <lineage>
        <taxon>Eukaryota</taxon>
        <taxon>Fungi</taxon>
        <taxon>Fungi incertae sedis</taxon>
        <taxon>Mucoromycota</taxon>
        <taxon>Mucoromycotina</taxon>
        <taxon>Mucoromycetes</taxon>
        <taxon>Mucorales</taxon>
        <taxon>Mucorineae</taxon>
        <taxon>Rhizopodaceae</taxon>
        <taxon>Syzygites</taxon>
    </lineage>
</organism>
<dbReference type="Pfam" id="PF00505">
    <property type="entry name" value="HMG_box"/>
    <property type="match status" value="1"/>
</dbReference>
<dbReference type="PROSITE" id="PS50118">
    <property type="entry name" value="HMG_BOX_2"/>
    <property type="match status" value="1"/>
</dbReference>
<evidence type="ECO:0000313" key="6">
    <source>
        <dbReference type="EMBL" id="AET35422.1"/>
    </source>
</evidence>
<dbReference type="InterPro" id="IPR036910">
    <property type="entry name" value="HMG_box_dom_sf"/>
</dbReference>
<accession>G8G8T3</accession>
<evidence type="ECO:0000256" key="4">
    <source>
        <dbReference type="SAM" id="MobiDB-lite"/>
    </source>
</evidence>
<feature type="region of interest" description="Disordered" evidence="4">
    <location>
        <begin position="1"/>
        <end position="21"/>
    </location>
</feature>
<dbReference type="AlphaFoldDB" id="G8G8T3"/>
<proteinExistence type="predicted"/>
<dbReference type="GO" id="GO:0030154">
    <property type="term" value="P:cell differentiation"/>
    <property type="evidence" value="ECO:0007669"/>
    <property type="project" value="TreeGrafter"/>
</dbReference>
<evidence type="ECO:0000256" key="2">
    <source>
        <dbReference type="ARBA" id="ARBA00023163"/>
    </source>
</evidence>
<name>G8G8T3_9FUNG</name>
<dbReference type="GO" id="GO:0005634">
    <property type="term" value="C:nucleus"/>
    <property type="evidence" value="ECO:0007669"/>
    <property type="project" value="UniProtKB-UniRule"/>
</dbReference>
<dbReference type="PANTHER" id="PTHR10270:SF161">
    <property type="entry name" value="SEX-DETERMINING REGION Y PROTEIN"/>
    <property type="match status" value="1"/>
</dbReference>
<dbReference type="InterPro" id="IPR050140">
    <property type="entry name" value="SRY-related_HMG-box_TF-like"/>
</dbReference>
<dbReference type="InterPro" id="IPR009071">
    <property type="entry name" value="HMG_box_dom"/>
</dbReference>
<protein>
    <submittedName>
        <fullName evidence="6">SexP</fullName>
    </submittedName>
</protein>